<reference evidence="1" key="2">
    <citation type="submission" date="2020-11" db="EMBL/GenBank/DDBJ databases">
        <authorList>
            <person name="McCartney M.A."/>
            <person name="Auch B."/>
            <person name="Kono T."/>
            <person name="Mallez S."/>
            <person name="Becker A."/>
            <person name="Gohl D.M."/>
            <person name="Silverstein K.A.T."/>
            <person name="Koren S."/>
            <person name="Bechman K.B."/>
            <person name="Herman A."/>
            <person name="Abrahante J.E."/>
            <person name="Garbe J."/>
        </authorList>
    </citation>
    <scope>NUCLEOTIDE SEQUENCE</scope>
    <source>
        <strain evidence="1">Duluth1</strain>
        <tissue evidence="1">Whole animal</tissue>
    </source>
</reference>
<evidence type="ECO:0000313" key="1">
    <source>
        <dbReference type="EMBL" id="KAH3753506.1"/>
    </source>
</evidence>
<evidence type="ECO:0000313" key="2">
    <source>
        <dbReference type="Proteomes" id="UP000828390"/>
    </source>
</evidence>
<dbReference type="EMBL" id="JAIWYP010000010">
    <property type="protein sequence ID" value="KAH3753506.1"/>
    <property type="molecule type" value="Genomic_DNA"/>
</dbReference>
<reference evidence="1" key="1">
    <citation type="journal article" date="2019" name="bioRxiv">
        <title>The Genome of the Zebra Mussel, Dreissena polymorpha: A Resource for Invasive Species Research.</title>
        <authorList>
            <person name="McCartney M.A."/>
            <person name="Auch B."/>
            <person name="Kono T."/>
            <person name="Mallez S."/>
            <person name="Zhang Y."/>
            <person name="Obille A."/>
            <person name="Becker A."/>
            <person name="Abrahante J.E."/>
            <person name="Garbe J."/>
            <person name="Badalamenti J.P."/>
            <person name="Herman A."/>
            <person name="Mangelson H."/>
            <person name="Liachko I."/>
            <person name="Sullivan S."/>
            <person name="Sone E.D."/>
            <person name="Koren S."/>
            <person name="Silverstein K.A.T."/>
            <person name="Beckman K.B."/>
            <person name="Gohl D.M."/>
        </authorList>
    </citation>
    <scope>NUCLEOTIDE SEQUENCE</scope>
    <source>
        <strain evidence="1">Duluth1</strain>
        <tissue evidence="1">Whole animal</tissue>
    </source>
</reference>
<organism evidence="1 2">
    <name type="scientific">Dreissena polymorpha</name>
    <name type="common">Zebra mussel</name>
    <name type="synonym">Mytilus polymorpha</name>
    <dbReference type="NCBI Taxonomy" id="45954"/>
    <lineage>
        <taxon>Eukaryota</taxon>
        <taxon>Metazoa</taxon>
        <taxon>Spiralia</taxon>
        <taxon>Lophotrochozoa</taxon>
        <taxon>Mollusca</taxon>
        <taxon>Bivalvia</taxon>
        <taxon>Autobranchia</taxon>
        <taxon>Heteroconchia</taxon>
        <taxon>Euheterodonta</taxon>
        <taxon>Imparidentia</taxon>
        <taxon>Neoheterodontei</taxon>
        <taxon>Myida</taxon>
        <taxon>Dreissenoidea</taxon>
        <taxon>Dreissenidae</taxon>
        <taxon>Dreissena</taxon>
    </lineage>
</organism>
<name>A0A9D4I875_DREPO</name>
<gene>
    <name evidence="1" type="ORF">DPMN_188145</name>
</gene>
<dbReference type="AlphaFoldDB" id="A0A9D4I875"/>
<sequence>MGYRLYTHIMDSDLRDLHLMRVSTSLYVSTFRICIECFHIGKVDSDDIAQPIWPTLAAQTVCLAIAAVLEFPSHAEKHLVALQLRSYKLSYRLTV</sequence>
<proteinExistence type="predicted"/>
<dbReference type="Proteomes" id="UP000828390">
    <property type="component" value="Unassembled WGS sequence"/>
</dbReference>
<protein>
    <submittedName>
        <fullName evidence="1">Uncharacterized protein</fullName>
    </submittedName>
</protein>
<accession>A0A9D4I875</accession>
<keyword evidence="2" id="KW-1185">Reference proteome</keyword>
<comment type="caution">
    <text evidence="1">The sequence shown here is derived from an EMBL/GenBank/DDBJ whole genome shotgun (WGS) entry which is preliminary data.</text>
</comment>